<feature type="compositionally biased region" description="Basic and acidic residues" evidence="1">
    <location>
        <begin position="769"/>
        <end position="778"/>
    </location>
</feature>
<feature type="compositionally biased region" description="Basic and acidic residues" evidence="1">
    <location>
        <begin position="1483"/>
        <end position="1524"/>
    </location>
</feature>
<feature type="compositionally biased region" description="Pro residues" evidence="1">
    <location>
        <begin position="509"/>
        <end position="523"/>
    </location>
</feature>
<gene>
    <name evidence="2" type="ORF">AC578_4732</name>
</gene>
<feature type="compositionally biased region" description="Polar residues" evidence="1">
    <location>
        <begin position="485"/>
        <end position="494"/>
    </location>
</feature>
<evidence type="ECO:0000256" key="1">
    <source>
        <dbReference type="SAM" id="MobiDB-lite"/>
    </source>
</evidence>
<feature type="compositionally biased region" description="Gly residues" evidence="1">
    <location>
        <begin position="924"/>
        <end position="937"/>
    </location>
</feature>
<feature type="compositionally biased region" description="Basic and acidic residues" evidence="1">
    <location>
        <begin position="591"/>
        <end position="604"/>
    </location>
</feature>
<keyword evidence="3" id="KW-1185">Reference proteome</keyword>
<feature type="compositionally biased region" description="Basic and acidic residues" evidence="1">
    <location>
        <begin position="235"/>
        <end position="248"/>
    </location>
</feature>
<feature type="compositionally biased region" description="Basic and acidic residues" evidence="1">
    <location>
        <begin position="562"/>
        <end position="578"/>
    </location>
</feature>
<feature type="compositionally biased region" description="Basic and acidic residues" evidence="1">
    <location>
        <begin position="723"/>
        <end position="755"/>
    </location>
</feature>
<dbReference type="STRING" id="321146.A0A139GU76"/>
<feature type="compositionally biased region" description="Polar residues" evidence="1">
    <location>
        <begin position="180"/>
        <end position="195"/>
    </location>
</feature>
<feature type="compositionally biased region" description="Polar residues" evidence="1">
    <location>
        <begin position="963"/>
        <end position="990"/>
    </location>
</feature>
<feature type="compositionally biased region" description="Basic and acidic residues" evidence="1">
    <location>
        <begin position="390"/>
        <end position="402"/>
    </location>
</feature>
<feature type="compositionally biased region" description="Polar residues" evidence="1">
    <location>
        <begin position="279"/>
        <end position="307"/>
    </location>
</feature>
<feature type="region of interest" description="Disordered" evidence="1">
    <location>
        <begin position="136"/>
        <end position="323"/>
    </location>
</feature>
<feature type="compositionally biased region" description="Polar residues" evidence="1">
    <location>
        <begin position="1056"/>
        <end position="1065"/>
    </location>
</feature>
<dbReference type="EMBL" id="LFZN01000390">
    <property type="protein sequence ID" value="KXS93766.1"/>
    <property type="molecule type" value="Genomic_DNA"/>
</dbReference>
<feature type="compositionally biased region" description="Basic and acidic residues" evidence="1">
    <location>
        <begin position="262"/>
        <end position="272"/>
    </location>
</feature>
<protein>
    <submittedName>
        <fullName evidence="2">Uncharacterized protein</fullName>
    </submittedName>
</protein>
<feature type="compositionally biased region" description="Basic residues" evidence="1">
    <location>
        <begin position="1572"/>
        <end position="1583"/>
    </location>
</feature>
<feature type="compositionally biased region" description="Polar residues" evidence="1">
    <location>
        <begin position="1194"/>
        <end position="1203"/>
    </location>
</feature>
<feature type="compositionally biased region" description="Polar residues" evidence="1">
    <location>
        <begin position="911"/>
        <end position="923"/>
    </location>
</feature>
<organism evidence="2 3">
    <name type="scientific">Pseudocercospora eumusae</name>
    <dbReference type="NCBI Taxonomy" id="321146"/>
    <lineage>
        <taxon>Eukaryota</taxon>
        <taxon>Fungi</taxon>
        <taxon>Dikarya</taxon>
        <taxon>Ascomycota</taxon>
        <taxon>Pezizomycotina</taxon>
        <taxon>Dothideomycetes</taxon>
        <taxon>Dothideomycetidae</taxon>
        <taxon>Mycosphaerellales</taxon>
        <taxon>Mycosphaerellaceae</taxon>
        <taxon>Pseudocercospora</taxon>
    </lineage>
</organism>
<feature type="compositionally biased region" description="Low complexity" evidence="1">
    <location>
        <begin position="813"/>
        <end position="831"/>
    </location>
</feature>
<feature type="compositionally biased region" description="Low complexity" evidence="1">
    <location>
        <begin position="779"/>
        <end position="792"/>
    </location>
</feature>
<evidence type="ECO:0000313" key="2">
    <source>
        <dbReference type="EMBL" id="KXS93766.1"/>
    </source>
</evidence>
<feature type="compositionally biased region" description="Polar residues" evidence="1">
    <location>
        <begin position="626"/>
        <end position="635"/>
    </location>
</feature>
<evidence type="ECO:0000313" key="3">
    <source>
        <dbReference type="Proteomes" id="UP000070133"/>
    </source>
</evidence>
<name>A0A139GU76_9PEZI</name>
<feature type="compositionally biased region" description="Basic and acidic residues" evidence="1">
    <location>
        <begin position="1092"/>
        <end position="1102"/>
    </location>
</feature>
<feature type="compositionally biased region" description="Pro residues" evidence="1">
    <location>
        <begin position="1027"/>
        <end position="1036"/>
    </location>
</feature>
<feature type="region of interest" description="Disordered" evidence="1">
    <location>
        <begin position="342"/>
        <end position="373"/>
    </location>
</feature>
<accession>A0A139GU76</accession>
<dbReference type="OrthoDB" id="5416983at2759"/>
<feature type="compositionally biased region" description="Low complexity" evidence="1">
    <location>
        <begin position="1134"/>
        <end position="1152"/>
    </location>
</feature>
<comment type="caution">
    <text evidence="2">The sequence shown here is derived from an EMBL/GenBank/DDBJ whole genome shotgun (WGS) entry which is preliminary data.</text>
</comment>
<feature type="region of interest" description="Disordered" evidence="1">
    <location>
        <begin position="1455"/>
        <end position="1602"/>
    </location>
</feature>
<reference evidence="2 3" key="1">
    <citation type="submission" date="2015-07" db="EMBL/GenBank/DDBJ databases">
        <title>Comparative genomics of the Sigatoka disease complex on banana suggests a link between parallel evolutionary changes in Pseudocercospora fijiensis and Pseudocercospora eumusae and increased virulence on the banana host.</title>
        <authorList>
            <person name="Chang T.-C."/>
            <person name="Salvucci A."/>
            <person name="Crous P.W."/>
            <person name="Stergiopoulos I."/>
        </authorList>
    </citation>
    <scope>NUCLEOTIDE SEQUENCE [LARGE SCALE GENOMIC DNA]</scope>
    <source>
        <strain evidence="2 3">CBS 114824</strain>
    </source>
</reference>
<feature type="compositionally biased region" description="Low complexity" evidence="1">
    <location>
        <begin position="1015"/>
        <end position="1026"/>
    </location>
</feature>
<feature type="region of interest" description="Disordered" evidence="1">
    <location>
        <begin position="386"/>
        <end position="1241"/>
    </location>
</feature>
<feature type="compositionally biased region" description="Basic and acidic residues" evidence="1">
    <location>
        <begin position="1226"/>
        <end position="1238"/>
    </location>
</feature>
<sequence length="1602" mass="171413">MVEMSSNAIQLQLKRPGFKFASLRGSPNRFRGCTRDCAALPSKDNTAPGRQYHTHHPLATVSSAHGVAARPATSPPPRKRTSPHRHRHYLYPSRHFEAAAPASEHAGRFRFTLTLTLILTLASDTVMAEQATHNVVNTESSSASPLVDEHNAHNRSASASATGTAHTSTTPTDSTRSHLLASTKSANDHATSPGQAGSGAALHAAEPSAGDAANHAALTSNEKPGPAHGHLANGIHDEGDSHADDRSTADISVEMSANSDTDNSRADAAEKERHHHARTNSVKKPTAFSKVTATKSFMSKIAPTTPTAPKVGEKPSSPAAPSLLTSKPRLVAKTGAQSMLKPRVAGDGAGGPDASKVWNKNRPVQPAPPRHFTDEELKQQYGIHLATRLQSDENGKDSKWADIDDDEEDWAPETVVWMDGTKSSLTASDPPPPPAQAQKEQKPAPQQQMLQKPADGVKPTLTVKRSERSGQPMQILKPGVAVAQARQNSPSTALSPGPDKKSLAAKSPAPAPPAKSPWAPVPKPDAVSPINIPVQQPPPRHPLPSQDARASEPMQAPPAREIAADTFDRSWREGEGGQRELFNSSNGRYEPAPERRGSMREPASRKPAVLQRPTQPGLSPAEPSAAFQSRTTAQIEGSWGRRRGSSVSQGSLPPNRRMSMNSRTELAGTPEIPQNDARSPTAARIEPARPSFAQQSAWDQQMPARPMENQGFPALEDQNPAEDPVRAQERIMREKRELAKKRRQEEEAAEEEARRERLKAKLAALENAGKSKKERDAEAAAAAAAASSSKETATAEKPAEPAAPVAPSPSEPAKPAAASAATASAFESQSMPSPPEQPLPARADKLPSPLPPKAQPASVPDRPLPSSEQQPKQAPIGTRPYQQGPAPYQASSSSYSSPGERKPQPFGRSPLANNDKFSPWPTSGSGGNVWGTSGIGNGTFESSIMPMSQQGSSLPPPPGMARGSNSARISPQAYGSETRSPNMNTHQVAEQQRAFAPPGMDSRPDSFPSQSRLNGVSPAPGAGRPAPSHPPGPIGPPSRTQQTHPSQPPHQDPISAWNSATTRLPQQYRADVEAAQQRRVQEAANPAPQQPHMEHTFKETFKKTSANQGRLGAPRRYESTEYTIHDGQGSRSVSTLSPAPPATQTQPQAPLPAMSPAQDRWARPLHVANPVRIPDGSQNPAHGGIARQPPIGTQPATAYQGNVSVAPAPIAPATSSKEQSPPPPETESHPVNEGDAHHPQVRLPKPQAKVKLPPMSPQSQAAQLPQHNGSVMMPQRPYSGYAPPGAARPIVMNQAWQDRFNGLFNRTTVQAETPPSPPKTPPKAHGPALAVAAASRAPMDTQATGATVSLPHSQKAKNTYGFTVDNSQEITTKPSIDQMFNEELSFGSMPRVRVPRNVQYTPQPPVPTAKNMLTLGPPPKFHKTVEVKSVDRDPFFWKNPQGIFVKIPGTRLNNKLCRHPESQQGQAVTDIGNRKPSYPAKSYPDRPAHERQNEDRRPSGRFNKTREHDNAHDKPRDKVHDKIKGGKTSSAPESPRTATPAKEQQPEPKKPSLAQIDRAVKEATGMSDGISKARRNFKPRGARHASGNPAQGGAAATAVKSD</sequence>
<feature type="compositionally biased region" description="Low complexity" evidence="1">
    <location>
        <begin position="156"/>
        <end position="174"/>
    </location>
</feature>
<feature type="compositionally biased region" description="Low complexity" evidence="1">
    <location>
        <begin position="882"/>
        <end position="898"/>
    </location>
</feature>
<feature type="region of interest" description="Disordered" evidence="1">
    <location>
        <begin position="64"/>
        <end position="85"/>
    </location>
</feature>
<dbReference type="Proteomes" id="UP000070133">
    <property type="component" value="Unassembled WGS sequence"/>
</dbReference>
<feature type="compositionally biased region" description="Low complexity" evidence="1">
    <location>
        <begin position="1073"/>
        <end position="1084"/>
    </location>
</feature>
<proteinExistence type="predicted"/>
<feature type="compositionally biased region" description="Low complexity" evidence="1">
    <location>
        <begin position="314"/>
        <end position="323"/>
    </location>
</feature>